<dbReference type="AlphaFoldDB" id="A0A9W8LJC2"/>
<evidence type="ECO:0000256" key="6">
    <source>
        <dbReference type="ARBA" id="ARBA00022792"/>
    </source>
</evidence>
<dbReference type="PANTHER" id="PTHR12966">
    <property type="entry name" value="NADH DEHYDROGENASE UBIQUINONE 1 ALPHA SUBCOMPLEX SUBUNIT 13"/>
    <property type="match status" value="1"/>
</dbReference>
<keyword evidence="6 11" id="KW-0999">Mitochondrion inner membrane</keyword>
<evidence type="ECO:0000256" key="8">
    <source>
        <dbReference type="ARBA" id="ARBA00022989"/>
    </source>
</evidence>
<comment type="function">
    <text evidence="11">Complex I functions in the transfer of electrons from NADH to the respiratory chain. Accessory subunit of the mitochondrial membrane respiratory chain NADH dehydrogenase (Complex I), that is believed not to be involved in catalysis.</text>
</comment>
<dbReference type="GO" id="GO:0045271">
    <property type="term" value="C:respiratory chain complex I"/>
    <property type="evidence" value="ECO:0007669"/>
    <property type="project" value="UniProtKB-UniRule"/>
</dbReference>
<proteinExistence type="inferred from homology"/>
<dbReference type="InterPro" id="IPR009346">
    <property type="entry name" value="GRIM-19"/>
</dbReference>
<keyword evidence="3 11" id="KW-0813">Transport</keyword>
<sequence length="138" mass="15720">MSNTAAAPPSQDMPPKGGFSSIRYERRLPKRGPSGLAMFGILGGVMGYGWYRLYLGLDERRELEREKIWSRIHLTPLLIAEADRDEYRRKCAALERERVIMKDVPGWEAGKSVYNGTRYVPDVIANVPIHQQPGFKQD</sequence>
<protein>
    <recommendedName>
        <fullName evidence="11">NADH dehydrogenase [ubiquinone] 1 alpha subcomplex subunit 13</fullName>
    </recommendedName>
</protein>
<keyword evidence="8 11" id="KW-1133">Transmembrane helix</keyword>
<evidence type="ECO:0000256" key="9">
    <source>
        <dbReference type="ARBA" id="ARBA00023128"/>
    </source>
</evidence>
<dbReference type="GO" id="GO:0005743">
    <property type="term" value="C:mitochondrial inner membrane"/>
    <property type="evidence" value="ECO:0007669"/>
    <property type="project" value="UniProtKB-SubCell"/>
</dbReference>
<comment type="caution">
    <text evidence="14">The sequence shown here is derived from an EMBL/GenBank/DDBJ whole genome shotgun (WGS) entry which is preliminary data.</text>
</comment>
<evidence type="ECO:0000256" key="5">
    <source>
        <dbReference type="ARBA" id="ARBA00022692"/>
    </source>
</evidence>
<dbReference type="EMBL" id="JANBUM010000163">
    <property type="protein sequence ID" value="KAJ2782818.1"/>
    <property type="molecule type" value="Genomic_DNA"/>
</dbReference>
<evidence type="ECO:0000256" key="3">
    <source>
        <dbReference type="ARBA" id="ARBA00022448"/>
    </source>
</evidence>
<keyword evidence="10 11" id="KW-0472">Membrane</keyword>
<keyword evidence="5 11" id="KW-0812">Transmembrane</keyword>
<dbReference type="Proteomes" id="UP001140172">
    <property type="component" value="Unassembled WGS sequence"/>
</dbReference>
<gene>
    <name evidence="14" type="ORF">GGI15_002793</name>
</gene>
<evidence type="ECO:0000256" key="12">
    <source>
        <dbReference type="SAM" id="Coils"/>
    </source>
</evidence>
<keyword evidence="4 11" id="KW-0679">Respiratory chain</keyword>
<comment type="similarity">
    <text evidence="2 11">Belongs to the complex I NDUFA13 subunit family.</text>
</comment>
<evidence type="ECO:0000313" key="15">
    <source>
        <dbReference type="Proteomes" id="UP001140172"/>
    </source>
</evidence>
<feature type="transmembrane region" description="Helical" evidence="11">
    <location>
        <begin position="36"/>
        <end position="55"/>
    </location>
</feature>
<keyword evidence="15" id="KW-1185">Reference proteome</keyword>
<reference evidence="14" key="1">
    <citation type="submission" date="2022-07" db="EMBL/GenBank/DDBJ databases">
        <title>Phylogenomic reconstructions and comparative analyses of Kickxellomycotina fungi.</title>
        <authorList>
            <person name="Reynolds N.K."/>
            <person name="Stajich J.E."/>
            <person name="Barry K."/>
            <person name="Grigoriev I.V."/>
            <person name="Crous P."/>
            <person name="Smith M.E."/>
        </authorList>
    </citation>
    <scope>NUCLEOTIDE SEQUENCE</scope>
    <source>
        <strain evidence="14">BCRC 34489</strain>
    </source>
</reference>
<evidence type="ECO:0000256" key="2">
    <source>
        <dbReference type="ARBA" id="ARBA00007312"/>
    </source>
</evidence>
<feature type="coiled-coil region" evidence="12">
    <location>
        <begin position="77"/>
        <end position="104"/>
    </location>
</feature>
<evidence type="ECO:0000256" key="13">
    <source>
        <dbReference type="SAM" id="MobiDB-lite"/>
    </source>
</evidence>
<dbReference type="Pfam" id="PF06212">
    <property type="entry name" value="GRIM-19"/>
    <property type="match status" value="1"/>
</dbReference>
<accession>A0A9W8LJC2</accession>
<keyword evidence="7 11" id="KW-0249">Electron transport</keyword>
<comment type="subcellular location">
    <subcellularLocation>
        <location evidence="1 11">Mitochondrion inner membrane</location>
        <topology evidence="1 11">Single-pass membrane protein</topology>
        <orientation evidence="1 11">Matrix side</orientation>
    </subcellularLocation>
</comment>
<name>A0A9W8LJC2_9FUNG</name>
<evidence type="ECO:0000256" key="10">
    <source>
        <dbReference type="ARBA" id="ARBA00023136"/>
    </source>
</evidence>
<dbReference type="PANTHER" id="PTHR12966:SF0">
    <property type="entry name" value="NADH DEHYDROGENASE [UBIQUINONE] 1 ALPHA SUBCOMPLEX SUBUNIT 13"/>
    <property type="match status" value="1"/>
</dbReference>
<keyword evidence="12" id="KW-0175">Coiled coil</keyword>
<evidence type="ECO:0000256" key="7">
    <source>
        <dbReference type="ARBA" id="ARBA00022982"/>
    </source>
</evidence>
<feature type="region of interest" description="Disordered" evidence="13">
    <location>
        <begin position="1"/>
        <end position="20"/>
    </location>
</feature>
<dbReference type="OrthoDB" id="3308at2759"/>
<evidence type="ECO:0000256" key="1">
    <source>
        <dbReference type="ARBA" id="ARBA00004298"/>
    </source>
</evidence>
<evidence type="ECO:0000313" key="14">
    <source>
        <dbReference type="EMBL" id="KAJ2782818.1"/>
    </source>
</evidence>
<keyword evidence="9 11" id="KW-0496">Mitochondrion</keyword>
<evidence type="ECO:0000256" key="4">
    <source>
        <dbReference type="ARBA" id="ARBA00022660"/>
    </source>
</evidence>
<organism evidence="14 15">
    <name type="scientific">Coemansia interrupta</name>
    <dbReference type="NCBI Taxonomy" id="1126814"/>
    <lineage>
        <taxon>Eukaryota</taxon>
        <taxon>Fungi</taxon>
        <taxon>Fungi incertae sedis</taxon>
        <taxon>Zoopagomycota</taxon>
        <taxon>Kickxellomycotina</taxon>
        <taxon>Kickxellomycetes</taxon>
        <taxon>Kickxellales</taxon>
        <taxon>Kickxellaceae</taxon>
        <taxon>Coemansia</taxon>
    </lineage>
</organism>
<evidence type="ECO:0000256" key="11">
    <source>
        <dbReference type="RuleBase" id="RU368034"/>
    </source>
</evidence>